<gene>
    <name evidence="1" type="ORF">B0T21DRAFT_344163</name>
</gene>
<name>A0AA40K760_9PEZI</name>
<evidence type="ECO:0000313" key="1">
    <source>
        <dbReference type="EMBL" id="KAK0748513.1"/>
    </source>
</evidence>
<sequence>MSPGISLCSYEREIHLDQERERHCAITRLFSTGRMEKLRGITLPAHLQYPFIDSAIVDSRCYIRLRTTFTTFTTFTTKPSDTRFVRKGPKRDQALSVKVRSRLLPYLSPDRPWNNETGTGVALRAAAAMLPTHSSVAAVKSFTVSQCLFGMCIQVPIAGNAQRCGDLRRSLQTFQTLLEGTEAAAYDSVQVQFGKDSQMCITRFFRVVVFNVRYRRVRYLLMPRTSTDKI</sequence>
<evidence type="ECO:0000313" key="2">
    <source>
        <dbReference type="Proteomes" id="UP001172159"/>
    </source>
</evidence>
<accession>A0AA40K760</accession>
<reference evidence="1" key="1">
    <citation type="submission" date="2023-06" db="EMBL/GenBank/DDBJ databases">
        <title>Genome-scale phylogeny and comparative genomics of the fungal order Sordariales.</title>
        <authorList>
            <consortium name="Lawrence Berkeley National Laboratory"/>
            <person name="Hensen N."/>
            <person name="Bonometti L."/>
            <person name="Westerberg I."/>
            <person name="Brannstrom I.O."/>
            <person name="Guillou S."/>
            <person name="Cros-Aarteil S."/>
            <person name="Calhoun S."/>
            <person name="Haridas S."/>
            <person name="Kuo A."/>
            <person name="Mondo S."/>
            <person name="Pangilinan J."/>
            <person name="Riley R."/>
            <person name="Labutti K."/>
            <person name="Andreopoulos B."/>
            <person name="Lipzen A."/>
            <person name="Chen C."/>
            <person name="Yanf M."/>
            <person name="Daum C."/>
            <person name="Ng V."/>
            <person name="Clum A."/>
            <person name="Steindorff A."/>
            <person name="Ohm R."/>
            <person name="Martin F."/>
            <person name="Silar P."/>
            <person name="Natvig D."/>
            <person name="Lalanne C."/>
            <person name="Gautier V."/>
            <person name="Ament-Velasquez S.L."/>
            <person name="Kruys A."/>
            <person name="Hutchinson M.I."/>
            <person name="Powell A.J."/>
            <person name="Barry K."/>
            <person name="Miller A.N."/>
            <person name="Grigoriev I.V."/>
            <person name="Debuchy R."/>
            <person name="Gladieux P."/>
            <person name="Thoren M.H."/>
            <person name="Johannesson H."/>
        </authorList>
    </citation>
    <scope>NUCLEOTIDE SEQUENCE</scope>
    <source>
        <strain evidence="1">CBS 540.89</strain>
    </source>
</reference>
<proteinExistence type="predicted"/>
<keyword evidence="2" id="KW-1185">Reference proteome</keyword>
<organism evidence="1 2">
    <name type="scientific">Apiosordaria backusii</name>
    <dbReference type="NCBI Taxonomy" id="314023"/>
    <lineage>
        <taxon>Eukaryota</taxon>
        <taxon>Fungi</taxon>
        <taxon>Dikarya</taxon>
        <taxon>Ascomycota</taxon>
        <taxon>Pezizomycotina</taxon>
        <taxon>Sordariomycetes</taxon>
        <taxon>Sordariomycetidae</taxon>
        <taxon>Sordariales</taxon>
        <taxon>Lasiosphaeriaceae</taxon>
        <taxon>Apiosordaria</taxon>
    </lineage>
</organism>
<protein>
    <submittedName>
        <fullName evidence="1">Uncharacterized protein</fullName>
    </submittedName>
</protein>
<dbReference type="Proteomes" id="UP001172159">
    <property type="component" value="Unassembled WGS sequence"/>
</dbReference>
<dbReference type="AlphaFoldDB" id="A0AA40K760"/>
<comment type="caution">
    <text evidence="1">The sequence shown here is derived from an EMBL/GenBank/DDBJ whole genome shotgun (WGS) entry which is preliminary data.</text>
</comment>
<dbReference type="EMBL" id="JAUKTV010000001">
    <property type="protein sequence ID" value="KAK0748513.1"/>
    <property type="molecule type" value="Genomic_DNA"/>
</dbReference>